<evidence type="ECO:0000259" key="8">
    <source>
        <dbReference type="Pfam" id="PF07992"/>
    </source>
</evidence>
<gene>
    <name evidence="9" type="ORF">QCO44_03790</name>
</gene>
<organism evidence="9 10">
    <name type="scientific">Selenomonas sputigena</name>
    <dbReference type="NCBI Taxonomy" id="69823"/>
    <lineage>
        <taxon>Bacteria</taxon>
        <taxon>Bacillati</taxon>
        <taxon>Bacillota</taxon>
        <taxon>Negativicutes</taxon>
        <taxon>Selenomonadales</taxon>
        <taxon>Selenomonadaceae</taxon>
        <taxon>Selenomonas</taxon>
    </lineage>
</organism>
<reference evidence="9 10" key="1">
    <citation type="submission" date="2023-04" db="EMBL/GenBank/DDBJ databases">
        <title>Genome Sequence of Selenomonas sputigena ATCC 33150.</title>
        <authorList>
            <person name="Miller D.P."/>
            <person name="Anvari S."/>
            <person name="Polson S.W."/>
            <person name="Macdonald M."/>
            <person name="Mcdowell J.V."/>
        </authorList>
    </citation>
    <scope>NUCLEOTIDE SEQUENCE [LARGE SCALE GENOMIC DNA]</scope>
    <source>
        <strain evidence="9 10">ATCC 33150</strain>
    </source>
</reference>
<evidence type="ECO:0000256" key="5">
    <source>
        <dbReference type="ARBA" id="ARBA00023002"/>
    </source>
</evidence>
<keyword evidence="5 9" id="KW-0560">Oxidoreductase</keyword>
<evidence type="ECO:0000256" key="2">
    <source>
        <dbReference type="ARBA" id="ARBA00012637"/>
    </source>
</evidence>
<feature type="domain" description="FAD/NAD(P)-binding" evidence="8">
    <location>
        <begin position="9"/>
        <end position="335"/>
    </location>
</feature>
<comment type="caution">
    <text evidence="9">The sequence shown here is derived from an EMBL/GenBank/DDBJ whole genome shotgun (WGS) entry which is preliminary data.</text>
</comment>
<dbReference type="GO" id="GO:0016491">
    <property type="term" value="F:oxidoreductase activity"/>
    <property type="evidence" value="ECO:0007669"/>
    <property type="project" value="UniProtKB-KW"/>
</dbReference>
<keyword evidence="10" id="KW-1185">Reference proteome</keyword>
<dbReference type="Gene3D" id="3.50.50.100">
    <property type="match status" value="1"/>
</dbReference>
<dbReference type="RefSeq" id="WP_368846489.1">
    <property type="nucleotide sequence ID" value="NZ_CP194411.1"/>
</dbReference>
<evidence type="ECO:0000256" key="3">
    <source>
        <dbReference type="ARBA" id="ARBA00022630"/>
    </source>
</evidence>
<evidence type="ECO:0000256" key="7">
    <source>
        <dbReference type="ARBA" id="ARBA00047599"/>
    </source>
</evidence>
<dbReference type="PANTHER" id="PTHR43706">
    <property type="entry name" value="NADH DEHYDROGENASE"/>
    <property type="match status" value="1"/>
</dbReference>
<keyword evidence="4" id="KW-0274">FAD</keyword>
<evidence type="ECO:0000256" key="6">
    <source>
        <dbReference type="ARBA" id="ARBA00023027"/>
    </source>
</evidence>
<dbReference type="Proteomes" id="UP001559623">
    <property type="component" value="Unassembled WGS sequence"/>
</dbReference>
<proteinExistence type="inferred from homology"/>
<name>A0ABV3X3J2_9FIRM</name>
<keyword evidence="3" id="KW-0285">Flavoprotein</keyword>
<evidence type="ECO:0000313" key="10">
    <source>
        <dbReference type="Proteomes" id="UP001559623"/>
    </source>
</evidence>
<dbReference type="InterPro" id="IPR023753">
    <property type="entry name" value="FAD/NAD-binding_dom"/>
</dbReference>
<dbReference type="PANTHER" id="PTHR43706:SF47">
    <property type="entry name" value="EXTERNAL NADH-UBIQUINONE OXIDOREDUCTASE 1, MITOCHONDRIAL-RELATED"/>
    <property type="match status" value="1"/>
</dbReference>
<evidence type="ECO:0000256" key="4">
    <source>
        <dbReference type="ARBA" id="ARBA00022827"/>
    </source>
</evidence>
<sequence length="425" mass="47002">MTEKTNNPRVVILGGGIAGIRAARKLANEPVDVLIIDHNNYQVFQPLLYQVATSMLSADEVIYPIRGFFRNASNVNFLLAEIEGIDTDAQAVHTDQGEIRYDHLIIALGATPNFFGSKSIEEHALPLKTLVDSIEIRSHVLKIFEEASREKDAAKRKALLTFVFVGAGPIGVEGSGGLSELIYDVFQKEYHTIDFNEVELHLIGADPGVLMMMPEKLRQETLRVLEQKKVAVQCSMMVTDYDGETLRYKPFSAPKDAPLQEIRTHTVIWAAGVRPVDCLDGFAAEKDRGRRIIIDDTIHARGFENVYAAGDCSSFTPPGAEHPLPTLAPVALAEGDVAAANILHKLKGEPLEHLDYKSKGVMAIIGNSEAVMSAGPLVGRGFLAWSAWLWIHLLTKAGFHANVSVSFKWFFNYFFDTRLGRMITR</sequence>
<dbReference type="EMBL" id="JARVLH010000002">
    <property type="protein sequence ID" value="MEX5284765.1"/>
    <property type="molecule type" value="Genomic_DNA"/>
</dbReference>
<evidence type="ECO:0000256" key="1">
    <source>
        <dbReference type="ARBA" id="ARBA00005272"/>
    </source>
</evidence>
<dbReference type="PRINTS" id="PR00368">
    <property type="entry name" value="FADPNR"/>
</dbReference>
<dbReference type="InterPro" id="IPR036188">
    <property type="entry name" value="FAD/NAD-bd_sf"/>
</dbReference>
<accession>A0ABV3X3J2</accession>
<dbReference type="InterPro" id="IPR045024">
    <property type="entry name" value="NDH-2"/>
</dbReference>
<evidence type="ECO:0000313" key="9">
    <source>
        <dbReference type="EMBL" id="MEX5284765.1"/>
    </source>
</evidence>
<comment type="similarity">
    <text evidence="1">Belongs to the NADH dehydrogenase family.</text>
</comment>
<dbReference type="PRINTS" id="PR00411">
    <property type="entry name" value="PNDRDTASEI"/>
</dbReference>
<keyword evidence="6" id="KW-0520">NAD</keyword>
<dbReference type="EC" id="1.6.5.9" evidence="2"/>
<protein>
    <recommendedName>
        <fullName evidence="2">NADH:ubiquinone reductase (non-electrogenic)</fullName>
        <ecNumber evidence="2">1.6.5.9</ecNumber>
    </recommendedName>
</protein>
<dbReference type="SUPFAM" id="SSF51905">
    <property type="entry name" value="FAD/NAD(P)-binding domain"/>
    <property type="match status" value="2"/>
</dbReference>
<comment type="catalytic activity">
    <reaction evidence="7">
        <text>a quinone + NADH + H(+) = a quinol + NAD(+)</text>
        <dbReference type="Rhea" id="RHEA:46160"/>
        <dbReference type="ChEBI" id="CHEBI:15378"/>
        <dbReference type="ChEBI" id="CHEBI:24646"/>
        <dbReference type="ChEBI" id="CHEBI:57540"/>
        <dbReference type="ChEBI" id="CHEBI:57945"/>
        <dbReference type="ChEBI" id="CHEBI:132124"/>
        <dbReference type="EC" id="1.6.5.9"/>
    </reaction>
</comment>
<dbReference type="Pfam" id="PF07992">
    <property type="entry name" value="Pyr_redox_2"/>
    <property type="match status" value="1"/>
</dbReference>